<gene>
    <name evidence="3" type="ORF">UFOPK3004_00259</name>
</gene>
<organism evidence="3">
    <name type="scientific">freshwater metagenome</name>
    <dbReference type="NCBI Taxonomy" id="449393"/>
    <lineage>
        <taxon>unclassified sequences</taxon>
        <taxon>metagenomes</taxon>
        <taxon>ecological metagenomes</taxon>
    </lineage>
</organism>
<keyword evidence="1" id="KW-0808">Transferase</keyword>
<sequence length="318" mass="34019">MITVLAGGVGAARFLRGLVLEVDPATICVVVNTGDDTIMHGLNISPDLDTVTYTVADAIDPERGWGLANESWRVMESLARYQDVKPDSSSAAGTWFNLGDRDLATHLYRTARIAEGATLSTVTQEIAQAWGLMFNMMPMSDDQVATKVDILEDGIAATISFQEYFVQRRHGVPVTGVEFVGATTAMPTFINNLHTSEAIIIAPSNPIVSLGPIRALSGVDAALTFNRDRVVAISPIVAGAALKGPADRMLVELGHEASVVGVARIYAPICSTLVIDQQDEALQSAVEREGMKCVVADTIMRTPQITQVLARKVLQAVT</sequence>
<dbReference type="Gene3D" id="3.40.50.10680">
    <property type="entry name" value="CofD-like domains"/>
    <property type="match status" value="1"/>
</dbReference>
<proteinExistence type="inferred from homology"/>
<dbReference type="EMBL" id="CAFAAL010000011">
    <property type="protein sequence ID" value="CAB4794452.1"/>
    <property type="molecule type" value="Genomic_DNA"/>
</dbReference>
<keyword evidence="2" id="KW-0460">Magnesium</keyword>
<dbReference type="PANTHER" id="PTHR43007">
    <property type="entry name" value="2-PHOSPHO-L-LACTATE TRANSFERASE"/>
    <property type="match status" value="1"/>
</dbReference>
<protein>
    <submittedName>
        <fullName evidence="3">Unannotated protein</fullName>
    </submittedName>
</protein>
<dbReference type="PANTHER" id="PTHR43007:SF1">
    <property type="entry name" value="2-PHOSPHO-L-LACTATE TRANSFERASE"/>
    <property type="match status" value="1"/>
</dbReference>
<dbReference type="InterPro" id="IPR010115">
    <property type="entry name" value="FbiA/CofD"/>
</dbReference>
<dbReference type="AlphaFoldDB" id="A0A6J6XCF8"/>
<evidence type="ECO:0000313" key="3">
    <source>
        <dbReference type="EMBL" id="CAB4794452.1"/>
    </source>
</evidence>
<dbReference type="GO" id="GO:0043743">
    <property type="term" value="F:LPPG:FO 2-phospho-L-lactate transferase activity"/>
    <property type="evidence" value="ECO:0007669"/>
    <property type="project" value="InterPro"/>
</dbReference>
<dbReference type="CDD" id="cd07186">
    <property type="entry name" value="CofD_like"/>
    <property type="match status" value="1"/>
</dbReference>
<dbReference type="InterPro" id="IPR002882">
    <property type="entry name" value="CofD"/>
</dbReference>
<dbReference type="InterPro" id="IPR038136">
    <property type="entry name" value="CofD-like_dom_sf"/>
</dbReference>
<evidence type="ECO:0000256" key="1">
    <source>
        <dbReference type="ARBA" id="ARBA00022679"/>
    </source>
</evidence>
<dbReference type="NCBIfam" id="TIGR01819">
    <property type="entry name" value="F420_cofD"/>
    <property type="match status" value="1"/>
</dbReference>
<dbReference type="Gene3D" id="1.10.8.240">
    <property type="entry name" value="CofD-like domain"/>
    <property type="match status" value="1"/>
</dbReference>
<accession>A0A6J6XCF8</accession>
<name>A0A6J6XCF8_9ZZZZ</name>
<dbReference type="HAMAP" id="MF_01257">
    <property type="entry name" value="CofD"/>
    <property type="match status" value="1"/>
</dbReference>
<reference evidence="3" key="1">
    <citation type="submission" date="2020-05" db="EMBL/GenBank/DDBJ databases">
        <authorList>
            <person name="Chiriac C."/>
            <person name="Salcher M."/>
            <person name="Ghai R."/>
            <person name="Kavagutti S V."/>
        </authorList>
    </citation>
    <scope>NUCLEOTIDE SEQUENCE</scope>
</reference>
<dbReference type="GO" id="GO:0000287">
    <property type="term" value="F:magnesium ion binding"/>
    <property type="evidence" value="ECO:0007669"/>
    <property type="project" value="InterPro"/>
</dbReference>
<dbReference type="Pfam" id="PF01933">
    <property type="entry name" value="CofD"/>
    <property type="match status" value="1"/>
</dbReference>
<dbReference type="SUPFAM" id="SSF142338">
    <property type="entry name" value="CofD-like"/>
    <property type="match status" value="1"/>
</dbReference>
<evidence type="ECO:0000256" key="2">
    <source>
        <dbReference type="ARBA" id="ARBA00022842"/>
    </source>
</evidence>